<evidence type="ECO:0000256" key="1">
    <source>
        <dbReference type="SAM" id="MobiDB-lite"/>
    </source>
</evidence>
<dbReference type="RefSeq" id="XP_025389842.1">
    <property type="nucleotide sequence ID" value="XM_025526968.1"/>
</dbReference>
<dbReference type="Proteomes" id="UP000246171">
    <property type="component" value="Unassembled WGS sequence"/>
</dbReference>
<proteinExistence type="predicted"/>
<name>A0A317VV64_ASPEC</name>
<evidence type="ECO:0000313" key="2">
    <source>
        <dbReference type="EMBL" id="PWY76852.1"/>
    </source>
</evidence>
<dbReference type="EMBL" id="MSFU01000008">
    <property type="protein sequence ID" value="PWY76852.1"/>
    <property type="molecule type" value="Genomic_DNA"/>
</dbReference>
<feature type="compositionally biased region" description="Low complexity" evidence="1">
    <location>
        <begin position="44"/>
        <end position="61"/>
    </location>
</feature>
<comment type="caution">
    <text evidence="2">The sequence shown here is derived from an EMBL/GenBank/DDBJ whole genome shotgun (WGS) entry which is preliminary data.</text>
</comment>
<evidence type="ECO:0000313" key="3">
    <source>
        <dbReference type="Proteomes" id="UP000246171"/>
    </source>
</evidence>
<feature type="compositionally biased region" description="Polar residues" evidence="1">
    <location>
        <begin position="68"/>
        <end position="79"/>
    </location>
</feature>
<dbReference type="VEuPathDB" id="FungiDB:BO83DRAFT_241499"/>
<gene>
    <name evidence="2" type="ORF">BO83DRAFT_241499</name>
</gene>
<organism evidence="2 3">
    <name type="scientific">Aspergillus eucalypticola (strain CBS 122712 / IBT 29274)</name>
    <dbReference type="NCBI Taxonomy" id="1448314"/>
    <lineage>
        <taxon>Eukaryota</taxon>
        <taxon>Fungi</taxon>
        <taxon>Dikarya</taxon>
        <taxon>Ascomycota</taxon>
        <taxon>Pezizomycotina</taxon>
        <taxon>Eurotiomycetes</taxon>
        <taxon>Eurotiomycetidae</taxon>
        <taxon>Eurotiales</taxon>
        <taxon>Aspergillaceae</taxon>
        <taxon>Aspergillus</taxon>
        <taxon>Aspergillus subgen. Circumdati</taxon>
    </lineage>
</organism>
<sequence>MHISNHAPNTYPNEQERTPQAQTHLQQTNQHPYIIKKHKHQHKQYAAPAQQTTTPQTKQTPCMHFPQPHTSPGANTSKQSSTYYLTNLLRLPEVDHHALI</sequence>
<feature type="region of interest" description="Disordered" evidence="1">
    <location>
        <begin position="1"/>
        <end position="79"/>
    </location>
</feature>
<protein>
    <submittedName>
        <fullName evidence="2">Uncharacterized protein</fullName>
    </submittedName>
</protein>
<feature type="compositionally biased region" description="Basic residues" evidence="1">
    <location>
        <begin position="34"/>
        <end position="43"/>
    </location>
</feature>
<accession>A0A317VV64</accession>
<keyword evidence="3" id="KW-1185">Reference proteome</keyword>
<reference evidence="2" key="1">
    <citation type="submission" date="2016-12" db="EMBL/GenBank/DDBJ databases">
        <title>The genomes of Aspergillus section Nigri reveals drivers in fungal speciation.</title>
        <authorList>
            <consortium name="DOE Joint Genome Institute"/>
            <person name="Vesth T.C."/>
            <person name="Nybo J."/>
            <person name="Theobald S."/>
            <person name="Brandl J."/>
            <person name="Frisvad J.C."/>
            <person name="Nielsen K.F."/>
            <person name="Lyhne E.K."/>
            <person name="Kogle M.E."/>
            <person name="Kuo A."/>
            <person name="Riley R."/>
            <person name="Clum A."/>
            <person name="Nolan M."/>
            <person name="Lipzen A."/>
            <person name="Salamov A."/>
            <person name="Henrissat B."/>
            <person name="Wiebenga A."/>
            <person name="De vries R.P."/>
            <person name="Grigoriev I.V."/>
            <person name="Mortensen U.H."/>
            <person name="Andersen M.R."/>
            <person name="Baker S.E."/>
        </authorList>
    </citation>
    <scope>NUCLEOTIDE SEQUENCE</scope>
    <source>
        <strain evidence="2">CBS 122712</strain>
    </source>
</reference>
<dbReference type="GeneID" id="37048930"/>
<feature type="compositionally biased region" description="Polar residues" evidence="1">
    <location>
        <begin position="1"/>
        <end position="29"/>
    </location>
</feature>
<dbReference type="AlphaFoldDB" id="A0A317VV64"/>